<evidence type="ECO:0000313" key="3">
    <source>
        <dbReference type="Proteomes" id="UP000054166"/>
    </source>
</evidence>
<dbReference type="AlphaFoldDB" id="A0A0C3AEG3"/>
<evidence type="ECO:0000313" key="2">
    <source>
        <dbReference type="EMBL" id="KIM72153.1"/>
    </source>
</evidence>
<evidence type="ECO:0000256" key="1">
    <source>
        <dbReference type="SAM" id="MobiDB-lite"/>
    </source>
</evidence>
<feature type="region of interest" description="Disordered" evidence="1">
    <location>
        <begin position="1"/>
        <end position="23"/>
    </location>
</feature>
<protein>
    <submittedName>
        <fullName evidence="2">Uncharacterized protein</fullName>
    </submittedName>
</protein>
<reference evidence="3" key="2">
    <citation type="submission" date="2015-01" db="EMBL/GenBank/DDBJ databases">
        <title>Evolutionary Origins and Diversification of the Mycorrhizal Mutualists.</title>
        <authorList>
            <consortium name="DOE Joint Genome Institute"/>
            <consortium name="Mycorrhizal Genomics Consortium"/>
            <person name="Kohler A."/>
            <person name="Kuo A."/>
            <person name="Nagy L.G."/>
            <person name="Floudas D."/>
            <person name="Copeland A."/>
            <person name="Barry K.W."/>
            <person name="Cichocki N."/>
            <person name="Veneault-Fourrey C."/>
            <person name="LaButti K."/>
            <person name="Lindquist E.A."/>
            <person name="Lipzen A."/>
            <person name="Lundell T."/>
            <person name="Morin E."/>
            <person name="Murat C."/>
            <person name="Riley R."/>
            <person name="Ohm R."/>
            <person name="Sun H."/>
            <person name="Tunlid A."/>
            <person name="Henrissat B."/>
            <person name="Grigoriev I.V."/>
            <person name="Hibbett D.S."/>
            <person name="Martin F."/>
        </authorList>
    </citation>
    <scope>NUCLEOTIDE SEQUENCE [LARGE SCALE GENOMIC DNA]</scope>
    <source>
        <strain evidence="3">F 1598</strain>
    </source>
</reference>
<dbReference type="EMBL" id="KN833158">
    <property type="protein sequence ID" value="KIM72153.1"/>
    <property type="molecule type" value="Genomic_DNA"/>
</dbReference>
<reference evidence="2 3" key="1">
    <citation type="submission" date="2014-04" db="EMBL/GenBank/DDBJ databases">
        <authorList>
            <consortium name="DOE Joint Genome Institute"/>
            <person name="Kuo A."/>
            <person name="Tarkka M."/>
            <person name="Buscot F."/>
            <person name="Kohler A."/>
            <person name="Nagy L.G."/>
            <person name="Floudas D."/>
            <person name="Copeland A."/>
            <person name="Barry K.W."/>
            <person name="Cichocki N."/>
            <person name="Veneault-Fourrey C."/>
            <person name="LaButti K."/>
            <person name="Lindquist E.A."/>
            <person name="Lipzen A."/>
            <person name="Lundell T."/>
            <person name="Morin E."/>
            <person name="Murat C."/>
            <person name="Sun H."/>
            <person name="Tunlid A."/>
            <person name="Henrissat B."/>
            <person name="Grigoriev I.V."/>
            <person name="Hibbett D.S."/>
            <person name="Martin F."/>
            <person name="Nordberg H.P."/>
            <person name="Cantor M.N."/>
            <person name="Hua S.X."/>
        </authorList>
    </citation>
    <scope>NUCLEOTIDE SEQUENCE [LARGE SCALE GENOMIC DNA]</scope>
    <source>
        <strain evidence="2 3">F 1598</strain>
    </source>
</reference>
<gene>
    <name evidence="2" type="ORF">PILCRDRAFT_829974</name>
</gene>
<sequence>MSTSPKQSNPDSTSGYRRTKPASHCQMTIIPSIPIKWFFQQSWLAWPELYRFLNPIRKNEWILASELAQTEAY</sequence>
<name>A0A0C3AEG3_PILCF</name>
<dbReference type="HOGENOM" id="CLU_2705745_0_0_1"/>
<organism evidence="2 3">
    <name type="scientific">Piloderma croceum (strain F 1598)</name>
    <dbReference type="NCBI Taxonomy" id="765440"/>
    <lineage>
        <taxon>Eukaryota</taxon>
        <taxon>Fungi</taxon>
        <taxon>Dikarya</taxon>
        <taxon>Basidiomycota</taxon>
        <taxon>Agaricomycotina</taxon>
        <taxon>Agaricomycetes</taxon>
        <taxon>Agaricomycetidae</taxon>
        <taxon>Atheliales</taxon>
        <taxon>Atheliaceae</taxon>
        <taxon>Piloderma</taxon>
    </lineage>
</organism>
<dbReference type="Proteomes" id="UP000054166">
    <property type="component" value="Unassembled WGS sequence"/>
</dbReference>
<dbReference type="InParanoid" id="A0A0C3AEG3"/>
<proteinExistence type="predicted"/>
<keyword evidence="3" id="KW-1185">Reference proteome</keyword>
<accession>A0A0C3AEG3</accession>
<feature type="compositionally biased region" description="Polar residues" evidence="1">
    <location>
        <begin position="1"/>
        <end position="16"/>
    </location>
</feature>